<evidence type="ECO:0000313" key="1">
    <source>
        <dbReference type="EMBL" id="BBZ75803.1"/>
    </source>
</evidence>
<evidence type="ECO:0000313" key="2">
    <source>
        <dbReference type="Proteomes" id="UP000467249"/>
    </source>
</evidence>
<dbReference type="EMBL" id="AP022620">
    <property type="protein sequence ID" value="BBZ75803.1"/>
    <property type="molecule type" value="Genomic_DNA"/>
</dbReference>
<organism evidence="1 2">
    <name type="scientific">Mycolicibacterium anyangense</name>
    <dbReference type="NCBI Taxonomy" id="1431246"/>
    <lineage>
        <taxon>Bacteria</taxon>
        <taxon>Bacillati</taxon>
        <taxon>Actinomycetota</taxon>
        <taxon>Actinomycetes</taxon>
        <taxon>Mycobacteriales</taxon>
        <taxon>Mycobacteriaceae</taxon>
        <taxon>Mycolicibacterium</taxon>
    </lineage>
</organism>
<dbReference type="AlphaFoldDB" id="A0A6N4W612"/>
<dbReference type="Proteomes" id="UP000467249">
    <property type="component" value="Chromosome"/>
</dbReference>
<keyword evidence="2" id="KW-1185">Reference proteome</keyword>
<accession>A0A6N4W612</accession>
<reference evidence="1 2" key="1">
    <citation type="journal article" date="2019" name="Emerg. Microbes Infect.">
        <title>Comprehensive subspecies identification of 175 nontuberculous mycobacteria species based on 7547 genomic profiles.</title>
        <authorList>
            <person name="Matsumoto Y."/>
            <person name="Kinjo T."/>
            <person name="Motooka D."/>
            <person name="Nabeya D."/>
            <person name="Jung N."/>
            <person name="Uechi K."/>
            <person name="Horii T."/>
            <person name="Iida T."/>
            <person name="Fujita J."/>
            <person name="Nakamura S."/>
        </authorList>
    </citation>
    <scope>NUCLEOTIDE SEQUENCE [LARGE SCALE GENOMIC DNA]</scope>
    <source>
        <strain evidence="1 2">JCM 30275</strain>
    </source>
</reference>
<dbReference type="KEGG" id="many:MANY_11400"/>
<protein>
    <submittedName>
        <fullName evidence="1">Uncharacterized protein</fullName>
    </submittedName>
</protein>
<proteinExistence type="predicted"/>
<name>A0A6N4W612_9MYCO</name>
<gene>
    <name evidence="1" type="ORF">MANY_11400</name>
</gene>
<sequence length="145" mass="16118">MSTSMVGMTDLLPIPPIESATDPIHSPADMRARWRALMGPLGFGERLLWVGFVGPDRCMHKMLTQMPVGRWPNHTIVENLLGGLATVLEESARGGSLALLLTRPGYDHISAEDRRWSDVLSETARKMGVRLEPTFRANDRDLLLV</sequence>